<keyword evidence="16" id="KW-0547">Nucleotide-binding</keyword>
<feature type="domain" description="HAMP" evidence="15">
    <location>
        <begin position="377"/>
        <end position="429"/>
    </location>
</feature>
<keyword evidence="5" id="KW-0597">Phosphoprotein</keyword>
<dbReference type="SUPFAM" id="SSF55874">
    <property type="entry name" value="ATPase domain of HSP90 chaperone/DNA topoisomerase II/histidine kinase"/>
    <property type="match status" value="1"/>
</dbReference>
<dbReference type="InterPro" id="IPR003660">
    <property type="entry name" value="HAMP_dom"/>
</dbReference>
<keyword evidence="11 13" id="KW-0472">Membrane</keyword>
<feature type="transmembrane region" description="Helical" evidence="13">
    <location>
        <begin position="20"/>
        <end position="41"/>
    </location>
</feature>
<dbReference type="Gene3D" id="3.30.450.40">
    <property type="match status" value="1"/>
</dbReference>
<feature type="coiled-coil region" evidence="12">
    <location>
        <begin position="421"/>
        <end position="455"/>
    </location>
</feature>
<keyword evidence="12" id="KW-0175">Coiled coil</keyword>
<evidence type="ECO:0000256" key="12">
    <source>
        <dbReference type="SAM" id="Coils"/>
    </source>
</evidence>
<evidence type="ECO:0000256" key="10">
    <source>
        <dbReference type="ARBA" id="ARBA00023012"/>
    </source>
</evidence>
<evidence type="ECO:0000313" key="17">
    <source>
        <dbReference type="Proteomes" id="UP001442494"/>
    </source>
</evidence>
<dbReference type="InterPro" id="IPR005467">
    <property type="entry name" value="His_kinase_dom"/>
</dbReference>
<dbReference type="SUPFAM" id="SSF55781">
    <property type="entry name" value="GAF domain-like"/>
    <property type="match status" value="1"/>
</dbReference>
<evidence type="ECO:0000256" key="13">
    <source>
        <dbReference type="SAM" id="Phobius"/>
    </source>
</evidence>
<dbReference type="PANTHER" id="PTHR43547:SF2">
    <property type="entry name" value="HYBRID SIGNAL TRANSDUCTION HISTIDINE KINASE C"/>
    <property type="match status" value="1"/>
</dbReference>
<dbReference type="GO" id="GO:0005524">
    <property type="term" value="F:ATP binding"/>
    <property type="evidence" value="ECO:0007669"/>
    <property type="project" value="UniProtKB-KW"/>
</dbReference>
<dbReference type="SMART" id="SM00388">
    <property type="entry name" value="HisKA"/>
    <property type="match status" value="1"/>
</dbReference>
<evidence type="ECO:0000256" key="2">
    <source>
        <dbReference type="ARBA" id="ARBA00004651"/>
    </source>
</evidence>
<dbReference type="PROSITE" id="PS50109">
    <property type="entry name" value="HIS_KIN"/>
    <property type="match status" value="1"/>
</dbReference>
<name>A0ABV0JLL6_9CYAN</name>
<dbReference type="Gene3D" id="1.10.8.500">
    <property type="entry name" value="HAMP domain in histidine kinase"/>
    <property type="match status" value="1"/>
</dbReference>
<keyword evidence="16" id="KW-0067">ATP-binding</keyword>
<proteinExistence type="predicted"/>
<evidence type="ECO:0000313" key="16">
    <source>
        <dbReference type="EMBL" id="MEP0864155.1"/>
    </source>
</evidence>
<evidence type="ECO:0000256" key="1">
    <source>
        <dbReference type="ARBA" id="ARBA00000085"/>
    </source>
</evidence>
<evidence type="ECO:0000256" key="4">
    <source>
        <dbReference type="ARBA" id="ARBA00022475"/>
    </source>
</evidence>
<keyword evidence="6" id="KW-0808">Transferase</keyword>
<dbReference type="InterPro" id="IPR036890">
    <property type="entry name" value="HATPase_C_sf"/>
</dbReference>
<comment type="caution">
    <text evidence="16">The sequence shown here is derived from an EMBL/GenBank/DDBJ whole genome shotgun (WGS) entry which is preliminary data.</text>
</comment>
<evidence type="ECO:0000259" key="14">
    <source>
        <dbReference type="PROSITE" id="PS50109"/>
    </source>
</evidence>
<keyword evidence="10" id="KW-0902">Two-component regulatory system</keyword>
<dbReference type="PANTHER" id="PTHR43547">
    <property type="entry name" value="TWO-COMPONENT HISTIDINE KINASE"/>
    <property type="match status" value="1"/>
</dbReference>
<dbReference type="SMART" id="SM00304">
    <property type="entry name" value="HAMP"/>
    <property type="match status" value="1"/>
</dbReference>
<comment type="subcellular location">
    <subcellularLocation>
        <location evidence="2">Cell membrane</location>
        <topology evidence="2">Multi-pass membrane protein</topology>
    </subcellularLocation>
</comment>
<gene>
    <name evidence="16" type="ORF">NDI37_06710</name>
</gene>
<keyword evidence="8" id="KW-0418">Kinase</keyword>
<keyword evidence="4" id="KW-1003">Cell membrane</keyword>
<dbReference type="InterPro" id="IPR029016">
    <property type="entry name" value="GAF-like_dom_sf"/>
</dbReference>
<dbReference type="PRINTS" id="PR00344">
    <property type="entry name" value="BCTRLSENSOR"/>
</dbReference>
<keyword evidence="17" id="KW-1185">Reference proteome</keyword>
<dbReference type="Pfam" id="PF02518">
    <property type="entry name" value="HATPase_c"/>
    <property type="match status" value="1"/>
</dbReference>
<dbReference type="InterPro" id="IPR003018">
    <property type="entry name" value="GAF"/>
</dbReference>
<dbReference type="SMART" id="SM00387">
    <property type="entry name" value="HATPase_c"/>
    <property type="match status" value="1"/>
</dbReference>
<keyword evidence="7 13" id="KW-0812">Transmembrane</keyword>
<protein>
    <recommendedName>
        <fullName evidence="3">histidine kinase</fullName>
        <ecNumber evidence="3">2.7.13.3</ecNumber>
    </recommendedName>
</protein>
<evidence type="ECO:0000256" key="6">
    <source>
        <dbReference type="ARBA" id="ARBA00022679"/>
    </source>
</evidence>
<dbReference type="RefSeq" id="WP_190428240.1">
    <property type="nucleotide sequence ID" value="NZ_JAMPKK010000010.1"/>
</dbReference>
<evidence type="ECO:0000256" key="8">
    <source>
        <dbReference type="ARBA" id="ARBA00022777"/>
    </source>
</evidence>
<dbReference type="EMBL" id="JAMPKK010000010">
    <property type="protein sequence ID" value="MEP0864155.1"/>
    <property type="molecule type" value="Genomic_DNA"/>
</dbReference>
<dbReference type="SMART" id="SM00065">
    <property type="entry name" value="GAF"/>
    <property type="match status" value="1"/>
</dbReference>
<dbReference type="CDD" id="cd12913">
    <property type="entry name" value="PDC1_MCP_like"/>
    <property type="match status" value="1"/>
</dbReference>
<reference evidence="16 17" key="1">
    <citation type="submission" date="2022-04" db="EMBL/GenBank/DDBJ databases">
        <title>Positive selection, recombination, and allopatry shape intraspecific diversity of widespread and dominant cyanobacteria.</title>
        <authorList>
            <person name="Wei J."/>
            <person name="Shu W."/>
            <person name="Hu C."/>
        </authorList>
    </citation>
    <scope>NUCLEOTIDE SEQUENCE [LARGE SCALE GENOMIC DNA]</scope>
    <source>
        <strain evidence="16 17">GB2-A5</strain>
    </source>
</reference>
<dbReference type="SUPFAM" id="SSF47384">
    <property type="entry name" value="Homodimeric domain of signal transducing histidine kinase"/>
    <property type="match status" value="1"/>
</dbReference>
<dbReference type="Pfam" id="PF01590">
    <property type="entry name" value="GAF"/>
    <property type="match status" value="1"/>
</dbReference>
<dbReference type="PROSITE" id="PS50885">
    <property type="entry name" value="HAMP"/>
    <property type="match status" value="1"/>
</dbReference>
<feature type="domain" description="Histidine kinase" evidence="14">
    <location>
        <begin position="637"/>
        <end position="860"/>
    </location>
</feature>
<comment type="catalytic activity">
    <reaction evidence="1">
        <text>ATP + protein L-histidine = ADP + protein N-phospho-L-histidine.</text>
        <dbReference type="EC" id="2.7.13.3"/>
    </reaction>
</comment>
<dbReference type="EC" id="2.7.13.3" evidence="3"/>
<dbReference type="Pfam" id="PF00672">
    <property type="entry name" value="HAMP"/>
    <property type="match status" value="1"/>
</dbReference>
<dbReference type="Gene3D" id="3.30.450.20">
    <property type="entry name" value="PAS domain"/>
    <property type="match status" value="2"/>
</dbReference>
<evidence type="ECO:0000256" key="3">
    <source>
        <dbReference type="ARBA" id="ARBA00012438"/>
    </source>
</evidence>
<dbReference type="Gene3D" id="1.10.287.130">
    <property type="match status" value="1"/>
</dbReference>
<dbReference type="Pfam" id="PF00512">
    <property type="entry name" value="HisKA"/>
    <property type="match status" value="1"/>
</dbReference>
<keyword evidence="9 13" id="KW-1133">Transmembrane helix</keyword>
<organism evidence="16 17">
    <name type="scientific">Funiculus sociatus GB2-A5</name>
    <dbReference type="NCBI Taxonomy" id="2933946"/>
    <lineage>
        <taxon>Bacteria</taxon>
        <taxon>Bacillati</taxon>
        <taxon>Cyanobacteriota</taxon>
        <taxon>Cyanophyceae</taxon>
        <taxon>Coleofasciculales</taxon>
        <taxon>Coleofasciculaceae</taxon>
        <taxon>Funiculus</taxon>
    </lineage>
</organism>
<dbReference type="InterPro" id="IPR003594">
    <property type="entry name" value="HATPase_dom"/>
</dbReference>
<dbReference type="CDD" id="cd00082">
    <property type="entry name" value="HisKA"/>
    <property type="match status" value="1"/>
</dbReference>
<evidence type="ECO:0000259" key="15">
    <source>
        <dbReference type="PROSITE" id="PS50885"/>
    </source>
</evidence>
<dbReference type="InterPro" id="IPR004358">
    <property type="entry name" value="Sig_transdc_His_kin-like_C"/>
</dbReference>
<dbReference type="SUPFAM" id="SSF158472">
    <property type="entry name" value="HAMP domain-like"/>
    <property type="match status" value="1"/>
</dbReference>
<evidence type="ECO:0000256" key="5">
    <source>
        <dbReference type="ARBA" id="ARBA00022553"/>
    </source>
</evidence>
<dbReference type="InterPro" id="IPR036097">
    <property type="entry name" value="HisK_dim/P_sf"/>
</dbReference>
<dbReference type="CDD" id="cd00075">
    <property type="entry name" value="HATPase"/>
    <property type="match status" value="1"/>
</dbReference>
<dbReference type="InterPro" id="IPR033479">
    <property type="entry name" value="dCache_1"/>
</dbReference>
<dbReference type="InterPro" id="IPR003661">
    <property type="entry name" value="HisK_dim/P_dom"/>
</dbReference>
<sequence>MRLQTFSNLILKGSLRVPLRVALIVPFIFQLSVAVGLTAYFSLRNGQKAVNEVAAQLRSEVTARIHQHISDYMETPQLVTQINADSARSGNLNLQNSLRLERHFWRQMQLFKSLSPIAFGSEQGEIHSVDRLDDGSLVIRVIDQSTSSNYHTYTTDSQGNRGRLVQVNTTFDPRTRPWYIKAVKGNKPTWTEIYPYFSSSGLAISATRPFYNDAGTLLGVTNATLSLSELGDFLDGLKIGRTGQMFIVERSGNLVASSTAEQPFILHQEEGKQKRERLAAIASRNLVTRLTAQYLKERFGNFNNIRHSQQLDFEIEGKQQFAQVTPFTDSYGLEWVIVVVVPEADFMEHIEANTRTTILLCLAALIFATVMGVLTSQYITRPIAHLISASQEIANGKLDQTVKVNGINELEVLAQAYNQMATQLQTSFTALEKANEELELRVEQRTAELQERTLQLKQSLDFEATLKRITDRVRDNLDEAQILQNVVQELASVLAAECCAAALYDIEQKTLVINYEYAQLHWPSTQGSRIELEELSGIHQSLLQGQCLQFCQLAPKFGRPHAAILACPVFDDQGILADIWLFQRPNYNYSELEIRLLQQVANQCAIAIRQARLYQAAQAQVEELKSLHQLKDDFLSTVSHELRTPISNIKLAIRMLKLAPTPERHKQYLDILEAECAREANLINDLLDLQRLEANRYPVFVESIILQDYIPSIIKPFLSRIQERQQVFNIDLQPDILPIMSSPDSLGRLLAELLNNACKYTPSNGEIRFNIKQDIDLYNPQHTASTTSFEVSNQAEIPTTEIPHIFDKFYRVPNADPWKQGGTGLGLALVKKLVEQLGGEIRVESGEGWTSFTILLENIEVINDS</sequence>
<dbReference type="Gene3D" id="3.30.565.10">
    <property type="entry name" value="Histidine kinase-like ATPase, C-terminal domain"/>
    <property type="match status" value="1"/>
</dbReference>
<evidence type="ECO:0000256" key="11">
    <source>
        <dbReference type="ARBA" id="ARBA00023136"/>
    </source>
</evidence>
<dbReference type="Pfam" id="PF02743">
    <property type="entry name" value="dCache_1"/>
    <property type="match status" value="1"/>
</dbReference>
<evidence type="ECO:0000256" key="7">
    <source>
        <dbReference type="ARBA" id="ARBA00022692"/>
    </source>
</evidence>
<dbReference type="CDD" id="cd06225">
    <property type="entry name" value="HAMP"/>
    <property type="match status" value="1"/>
</dbReference>
<dbReference type="Proteomes" id="UP001442494">
    <property type="component" value="Unassembled WGS sequence"/>
</dbReference>
<accession>A0ABV0JLL6</accession>
<evidence type="ECO:0000256" key="9">
    <source>
        <dbReference type="ARBA" id="ARBA00022989"/>
    </source>
</evidence>